<evidence type="ECO:0000256" key="6">
    <source>
        <dbReference type="ARBA" id="ARBA00022837"/>
    </source>
</evidence>
<dbReference type="PROSITE" id="PS50222">
    <property type="entry name" value="EF_HAND_2"/>
    <property type="match status" value="1"/>
</dbReference>
<dbReference type="AlphaFoldDB" id="A0AAV9IVG5"/>
<accession>A0AAV9IVG5</accession>
<dbReference type="InterPro" id="IPR045024">
    <property type="entry name" value="NDH-2"/>
</dbReference>
<protein>
    <recommendedName>
        <fullName evidence="3">NADH:ubiquinone reductase (non-electrogenic)</fullName>
        <ecNumber evidence="3">1.6.5.9</ecNumber>
    </recommendedName>
</protein>
<keyword evidence="6" id="KW-0106">Calcium</keyword>
<comment type="subcellular location">
    <subcellularLocation>
        <location evidence="1">Mitochondrion inner membrane</location>
        <topology evidence="1">Peripheral membrane protein</topology>
        <orientation evidence="1">Intermembrane side</orientation>
    </subcellularLocation>
</comment>
<organism evidence="14 15">
    <name type="scientific">Cyanidium caldarium</name>
    <name type="common">Red alga</name>
    <dbReference type="NCBI Taxonomy" id="2771"/>
    <lineage>
        <taxon>Eukaryota</taxon>
        <taxon>Rhodophyta</taxon>
        <taxon>Bangiophyceae</taxon>
        <taxon>Cyanidiales</taxon>
        <taxon>Cyanidiaceae</taxon>
        <taxon>Cyanidium</taxon>
    </lineage>
</organism>
<evidence type="ECO:0000256" key="7">
    <source>
        <dbReference type="ARBA" id="ARBA00022946"/>
    </source>
</evidence>
<evidence type="ECO:0000256" key="9">
    <source>
        <dbReference type="ARBA" id="ARBA00023027"/>
    </source>
</evidence>
<evidence type="ECO:0000256" key="1">
    <source>
        <dbReference type="ARBA" id="ARBA00004137"/>
    </source>
</evidence>
<feature type="domain" description="EF-hand" evidence="13">
    <location>
        <begin position="400"/>
        <end position="435"/>
    </location>
</feature>
<dbReference type="Pfam" id="PF07992">
    <property type="entry name" value="Pyr_redox_2"/>
    <property type="match status" value="1"/>
</dbReference>
<evidence type="ECO:0000256" key="8">
    <source>
        <dbReference type="ARBA" id="ARBA00023002"/>
    </source>
</evidence>
<dbReference type="SMART" id="SM00054">
    <property type="entry name" value="EFh"/>
    <property type="match status" value="1"/>
</dbReference>
<keyword evidence="7" id="KW-0809">Transit peptide</keyword>
<evidence type="ECO:0000256" key="4">
    <source>
        <dbReference type="ARBA" id="ARBA00022630"/>
    </source>
</evidence>
<dbReference type="EC" id="1.6.5.9" evidence="3"/>
<keyword evidence="9" id="KW-0520">NAD</keyword>
<dbReference type="SUPFAM" id="SSF51905">
    <property type="entry name" value="FAD/NAD(P)-binding domain"/>
    <property type="match status" value="2"/>
</dbReference>
<evidence type="ECO:0000256" key="5">
    <source>
        <dbReference type="ARBA" id="ARBA00022827"/>
    </source>
</evidence>
<comment type="catalytic activity">
    <reaction evidence="10">
        <text>a quinone + NADH + H(+) = a quinol + NAD(+)</text>
        <dbReference type="Rhea" id="RHEA:46160"/>
        <dbReference type="ChEBI" id="CHEBI:15378"/>
        <dbReference type="ChEBI" id="CHEBI:24646"/>
        <dbReference type="ChEBI" id="CHEBI:57540"/>
        <dbReference type="ChEBI" id="CHEBI:57945"/>
        <dbReference type="ChEBI" id="CHEBI:132124"/>
        <dbReference type="EC" id="1.6.5.9"/>
    </reaction>
</comment>
<evidence type="ECO:0000313" key="14">
    <source>
        <dbReference type="EMBL" id="KAK4536151.1"/>
    </source>
</evidence>
<evidence type="ECO:0000256" key="2">
    <source>
        <dbReference type="ARBA" id="ARBA00005272"/>
    </source>
</evidence>
<evidence type="ECO:0000256" key="10">
    <source>
        <dbReference type="ARBA" id="ARBA00047599"/>
    </source>
</evidence>
<reference evidence="14 15" key="1">
    <citation type="submission" date="2022-07" db="EMBL/GenBank/DDBJ databases">
        <title>Genome-wide signatures of adaptation to extreme environments.</title>
        <authorList>
            <person name="Cho C.H."/>
            <person name="Yoon H.S."/>
        </authorList>
    </citation>
    <scope>NUCLEOTIDE SEQUENCE [LARGE SCALE GENOMIC DNA]</scope>
    <source>
        <strain evidence="14 15">DBV 063 E5</strain>
    </source>
</reference>
<comment type="similarity">
    <text evidence="2">Belongs to the NADH dehydrogenase family.</text>
</comment>
<comment type="catalytic activity">
    <reaction evidence="11">
        <text>a ubiquinone + NADH + H(+) = a ubiquinol + NAD(+)</text>
        <dbReference type="Rhea" id="RHEA:23152"/>
        <dbReference type="Rhea" id="RHEA-COMP:9565"/>
        <dbReference type="Rhea" id="RHEA-COMP:9566"/>
        <dbReference type="ChEBI" id="CHEBI:15378"/>
        <dbReference type="ChEBI" id="CHEBI:16389"/>
        <dbReference type="ChEBI" id="CHEBI:17976"/>
        <dbReference type="ChEBI" id="CHEBI:57540"/>
        <dbReference type="ChEBI" id="CHEBI:57945"/>
    </reaction>
</comment>
<evidence type="ECO:0000259" key="13">
    <source>
        <dbReference type="PROSITE" id="PS50222"/>
    </source>
</evidence>
<sequence length="585" mass="66261">MTKYLRGVRWPLWTATATSLGILVTHSLDFLSQPPTYGSATSTPDPSLRAHSPSWTEAQGGRRPRLVICGSGWVARSLISLLDTRLCEVMVISERNHFLYTPLLPASCVGSVEHRSIVSPVREVLANRIRWDRRKWWRSGQPSRLSFLHARVDDIDPRQKRIYCSSAHTGARLQVDYDVAVLAVGSSNDDCGMPGVSEHCHFLKAADDARAIRRAVTLALEHAAEPFCTPQERSDLLHFCVVGAGPAGTEFAAELHDFLSEDAHRLYPAELLEDVRISVIQSGRMVLNSYDRRIAEHATEKFQRDGIQLLLNCRVVDVQPHQLTVLDKDTQQRRQVPYGVCVWTTGVAMQPLARRLAQRIGPDIQSNHHALIVDSHLAVLGDPSRSLYAAGDCSTLRMPEVYSHARELFEEADEDGDGRIQYYEFAHLLRSVRDRFPQLREHAPEMELRLRAARDTVTRDNFTEWLRDIDAHTTSLPATAQVAHQQGKYLAGLLNRRFECWPHPLDETDPSVCPAFVWHNLGATAYIGGETSVMEVPYLQPVYGVYVYWLWYGYSLLHQFSWRSRFLVAGDFIKTRLLGRDTSMF</sequence>
<dbReference type="InterPro" id="IPR002048">
    <property type="entry name" value="EF_hand_dom"/>
</dbReference>
<keyword evidence="15" id="KW-1185">Reference proteome</keyword>
<dbReference type="InterPro" id="IPR036188">
    <property type="entry name" value="FAD/NAD-bd_sf"/>
</dbReference>
<dbReference type="Gene3D" id="3.50.50.100">
    <property type="match status" value="2"/>
</dbReference>
<dbReference type="InterPro" id="IPR018247">
    <property type="entry name" value="EF_Hand_1_Ca_BS"/>
</dbReference>
<dbReference type="PANTHER" id="PTHR43706">
    <property type="entry name" value="NADH DEHYDROGENASE"/>
    <property type="match status" value="1"/>
</dbReference>
<evidence type="ECO:0000256" key="11">
    <source>
        <dbReference type="ARBA" id="ARBA00049010"/>
    </source>
</evidence>
<dbReference type="InterPro" id="IPR011992">
    <property type="entry name" value="EF-hand-dom_pair"/>
</dbReference>
<keyword evidence="8" id="KW-0560">Oxidoreductase</keyword>
<dbReference type="InterPro" id="IPR054585">
    <property type="entry name" value="NDH2-like_C"/>
</dbReference>
<dbReference type="InterPro" id="IPR023753">
    <property type="entry name" value="FAD/NAD-binding_dom"/>
</dbReference>
<dbReference type="EMBL" id="JANCYW010000007">
    <property type="protein sequence ID" value="KAK4536151.1"/>
    <property type="molecule type" value="Genomic_DNA"/>
</dbReference>
<feature type="region of interest" description="Disordered" evidence="12">
    <location>
        <begin position="37"/>
        <end position="57"/>
    </location>
</feature>
<name>A0AAV9IVG5_CYACA</name>
<keyword evidence="4" id="KW-0285">Flavoprotein</keyword>
<dbReference type="GO" id="GO:0050136">
    <property type="term" value="F:NADH dehydrogenase (quinone) (non-electrogenic) activity"/>
    <property type="evidence" value="ECO:0007669"/>
    <property type="project" value="UniProtKB-EC"/>
</dbReference>
<evidence type="ECO:0000313" key="15">
    <source>
        <dbReference type="Proteomes" id="UP001301350"/>
    </source>
</evidence>
<gene>
    <name evidence="14" type="ORF">CDCA_CDCA07G2176</name>
</gene>
<proteinExistence type="inferred from homology"/>
<dbReference type="GO" id="GO:0005743">
    <property type="term" value="C:mitochondrial inner membrane"/>
    <property type="evidence" value="ECO:0007669"/>
    <property type="project" value="UniProtKB-SubCell"/>
</dbReference>
<comment type="caution">
    <text evidence="14">The sequence shown here is derived from an EMBL/GenBank/DDBJ whole genome shotgun (WGS) entry which is preliminary data.</text>
</comment>
<dbReference type="PROSITE" id="PS00018">
    <property type="entry name" value="EF_HAND_1"/>
    <property type="match status" value="1"/>
</dbReference>
<keyword evidence="5" id="KW-0274">FAD</keyword>
<dbReference type="GO" id="GO:0005509">
    <property type="term" value="F:calcium ion binding"/>
    <property type="evidence" value="ECO:0007669"/>
    <property type="project" value="InterPro"/>
</dbReference>
<dbReference type="SUPFAM" id="SSF47473">
    <property type="entry name" value="EF-hand"/>
    <property type="match status" value="1"/>
</dbReference>
<evidence type="ECO:0000256" key="3">
    <source>
        <dbReference type="ARBA" id="ARBA00012637"/>
    </source>
</evidence>
<dbReference type="Pfam" id="PF22366">
    <property type="entry name" value="NDH2_C"/>
    <property type="match status" value="1"/>
</dbReference>
<dbReference type="Proteomes" id="UP001301350">
    <property type="component" value="Unassembled WGS sequence"/>
</dbReference>
<dbReference type="PANTHER" id="PTHR43706:SF47">
    <property type="entry name" value="EXTERNAL NADH-UBIQUINONE OXIDOREDUCTASE 1, MITOCHONDRIAL-RELATED"/>
    <property type="match status" value="1"/>
</dbReference>
<evidence type="ECO:0000256" key="12">
    <source>
        <dbReference type="SAM" id="MobiDB-lite"/>
    </source>
</evidence>